<dbReference type="AlphaFoldDB" id="A0A183T8D1"/>
<evidence type="ECO:0000313" key="1">
    <source>
        <dbReference type="EMBL" id="VDL99114.1"/>
    </source>
</evidence>
<evidence type="ECO:0000313" key="2">
    <source>
        <dbReference type="Proteomes" id="UP000275846"/>
    </source>
</evidence>
<dbReference type="WBParaSite" id="SSLN_0001321801-mRNA-1">
    <property type="protein sequence ID" value="SSLN_0001321801-mRNA-1"/>
    <property type="gene ID" value="SSLN_0001321801"/>
</dbReference>
<accession>A0A183T8D1</accession>
<organism evidence="3">
    <name type="scientific">Schistocephalus solidus</name>
    <name type="common">Tapeworm</name>
    <dbReference type="NCBI Taxonomy" id="70667"/>
    <lineage>
        <taxon>Eukaryota</taxon>
        <taxon>Metazoa</taxon>
        <taxon>Spiralia</taxon>
        <taxon>Lophotrochozoa</taxon>
        <taxon>Platyhelminthes</taxon>
        <taxon>Cestoda</taxon>
        <taxon>Eucestoda</taxon>
        <taxon>Diphyllobothriidea</taxon>
        <taxon>Diphyllobothriidae</taxon>
        <taxon>Schistocephalus</taxon>
    </lineage>
</organism>
<keyword evidence="2" id="KW-1185">Reference proteome</keyword>
<dbReference type="OrthoDB" id="10477175at2759"/>
<dbReference type="EMBL" id="UYSU01037495">
    <property type="protein sequence ID" value="VDL99114.1"/>
    <property type="molecule type" value="Genomic_DNA"/>
</dbReference>
<reference evidence="1 2" key="2">
    <citation type="submission" date="2018-11" db="EMBL/GenBank/DDBJ databases">
        <authorList>
            <consortium name="Pathogen Informatics"/>
        </authorList>
    </citation>
    <scope>NUCLEOTIDE SEQUENCE [LARGE SCALE GENOMIC DNA]</scope>
    <source>
        <strain evidence="1 2">NST_G2</strain>
    </source>
</reference>
<protein>
    <submittedName>
        <fullName evidence="1 3">Uncharacterized protein</fullName>
    </submittedName>
</protein>
<name>A0A183T8D1_SCHSO</name>
<sequence>MCFFFFPVVDGILRMRIDTGFTCTQKLLAALFLYVTLHIFASCVYNRLSGTSIRPLPMSNLTFPSTYYLIGNSRLVAARRIYHATLLEGTGITQCLCHKYLTAVPPSGEQETRQFQKNTSLLFCDPLGSRFDSSPDGSTYLLGGLRQGILRRRSALAWLVGLHVVDPWREIGKWKRVGSGVVFSMTE</sequence>
<gene>
    <name evidence="1" type="ORF">SSLN_LOCUS12729</name>
</gene>
<dbReference type="Proteomes" id="UP000275846">
    <property type="component" value="Unassembled WGS sequence"/>
</dbReference>
<proteinExistence type="predicted"/>
<reference evidence="3" key="1">
    <citation type="submission" date="2016-06" db="UniProtKB">
        <authorList>
            <consortium name="WormBaseParasite"/>
        </authorList>
    </citation>
    <scope>IDENTIFICATION</scope>
</reference>
<evidence type="ECO:0000313" key="3">
    <source>
        <dbReference type="WBParaSite" id="SSLN_0001321801-mRNA-1"/>
    </source>
</evidence>